<feature type="domain" description="Clr5" evidence="5">
    <location>
        <begin position="11"/>
        <end position="60"/>
    </location>
</feature>
<protein>
    <submittedName>
        <fullName evidence="6">Ankyrin repeat-containing domain protein</fullName>
    </submittedName>
</protein>
<dbReference type="PANTHER" id="PTHR24198">
    <property type="entry name" value="ANKYRIN REPEAT AND PROTEIN KINASE DOMAIN-CONTAINING PROTEIN"/>
    <property type="match status" value="1"/>
</dbReference>
<evidence type="ECO:0000259" key="5">
    <source>
        <dbReference type="Pfam" id="PF14420"/>
    </source>
</evidence>
<evidence type="ECO:0000256" key="3">
    <source>
        <dbReference type="PROSITE-ProRule" id="PRU00023"/>
    </source>
</evidence>
<dbReference type="EMBL" id="JAGPNK010000004">
    <property type="protein sequence ID" value="KAH7322420.1"/>
    <property type="molecule type" value="Genomic_DNA"/>
</dbReference>
<dbReference type="OrthoDB" id="539213at2759"/>
<dbReference type="SUPFAM" id="SSF48403">
    <property type="entry name" value="Ankyrin repeat"/>
    <property type="match status" value="2"/>
</dbReference>
<evidence type="ECO:0000313" key="7">
    <source>
        <dbReference type="Proteomes" id="UP000813444"/>
    </source>
</evidence>
<reference evidence="6" key="1">
    <citation type="journal article" date="2021" name="Nat. Commun.">
        <title>Genetic determinants of endophytism in the Arabidopsis root mycobiome.</title>
        <authorList>
            <person name="Mesny F."/>
            <person name="Miyauchi S."/>
            <person name="Thiergart T."/>
            <person name="Pickel B."/>
            <person name="Atanasova L."/>
            <person name="Karlsson M."/>
            <person name="Huettel B."/>
            <person name="Barry K.W."/>
            <person name="Haridas S."/>
            <person name="Chen C."/>
            <person name="Bauer D."/>
            <person name="Andreopoulos W."/>
            <person name="Pangilinan J."/>
            <person name="LaButti K."/>
            <person name="Riley R."/>
            <person name="Lipzen A."/>
            <person name="Clum A."/>
            <person name="Drula E."/>
            <person name="Henrissat B."/>
            <person name="Kohler A."/>
            <person name="Grigoriev I.V."/>
            <person name="Martin F.M."/>
            <person name="Hacquard S."/>
        </authorList>
    </citation>
    <scope>NUCLEOTIDE SEQUENCE</scope>
    <source>
        <strain evidence="6">MPI-CAGE-CH-0235</strain>
    </source>
</reference>
<feature type="region of interest" description="Disordered" evidence="4">
    <location>
        <begin position="1056"/>
        <end position="1096"/>
    </location>
</feature>
<evidence type="ECO:0000256" key="4">
    <source>
        <dbReference type="SAM" id="MobiDB-lite"/>
    </source>
</evidence>
<dbReference type="InterPro" id="IPR002110">
    <property type="entry name" value="Ankyrin_rpt"/>
</dbReference>
<feature type="repeat" description="ANK" evidence="3">
    <location>
        <begin position="950"/>
        <end position="982"/>
    </location>
</feature>
<dbReference type="PROSITE" id="PS50088">
    <property type="entry name" value="ANK_REPEAT"/>
    <property type="match status" value="2"/>
</dbReference>
<dbReference type="InterPro" id="IPR025676">
    <property type="entry name" value="Clr5_dom"/>
</dbReference>
<dbReference type="Pfam" id="PF12796">
    <property type="entry name" value="Ank_2"/>
    <property type="match status" value="1"/>
</dbReference>
<dbReference type="InterPro" id="IPR036770">
    <property type="entry name" value="Ankyrin_rpt-contain_sf"/>
</dbReference>
<comment type="caution">
    <text evidence="6">The sequence shown here is derived from an EMBL/GenBank/DDBJ whole genome shotgun (WGS) entry which is preliminary data.</text>
</comment>
<dbReference type="PROSITE" id="PS50297">
    <property type="entry name" value="ANK_REP_REGION"/>
    <property type="match status" value="2"/>
</dbReference>
<keyword evidence="1" id="KW-0677">Repeat</keyword>
<gene>
    <name evidence="6" type="ORF">B0I35DRAFT_182621</name>
</gene>
<feature type="repeat" description="ANK" evidence="3">
    <location>
        <begin position="985"/>
        <end position="1017"/>
    </location>
</feature>
<feature type="compositionally biased region" description="Acidic residues" evidence="4">
    <location>
        <begin position="1056"/>
        <end position="1088"/>
    </location>
</feature>
<keyword evidence="7" id="KW-1185">Reference proteome</keyword>
<dbReference type="PANTHER" id="PTHR24198:SF165">
    <property type="entry name" value="ANKYRIN REPEAT-CONTAINING PROTEIN-RELATED"/>
    <property type="match status" value="1"/>
</dbReference>
<dbReference type="Proteomes" id="UP000813444">
    <property type="component" value="Unassembled WGS sequence"/>
</dbReference>
<dbReference type="Pfam" id="PF00023">
    <property type="entry name" value="Ank"/>
    <property type="match status" value="1"/>
</dbReference>
<evidence type="ECO:0000256" key="2">
    <source>
        <dbReference type="ARBA" id="ARBA00023043"/>
    </source>
</evidence>
<dbReference type="AlphaFoldDB" id="A0A8K0SV00"/>
<accession>A0A8K0SV00</accession>
<evidence type="ECO:0000256" key="1">
    <source>
        <dbReference type="ARBA" id="ARBA00022737"/>
    </source>
</evidence>
<dbReference type="Pfam" id="PF14420">
    <property type="entry name" value="Clr5"/>
    <property type="match status" value="1"/>
</dbReference>
<evidence type="ECO:0000313" key="6">
    <source>
        <dbReference type="EMBL" id="KAH7322420.1"/>
    </source>
</evidence>
<proteinExistence type="predicted"/>
<organism evidence="6 7">
    <name type="scientific">Stachybotrys elegans</name>
    <dbReference type="NCBI Taxonomy" id="80388"/>
    <lineage>
        <taxon>Eukaryota</taxon>
        <taxon>Fungi</taxon>
        <taxon>Dikarya</taxon>
        <taxon>Ascomycota</taxon>
        <taxon>Pezizomycotina</taxon>
        <taxon>Sordariomycetes</taxon>
        <taxon>Hypocreomycetidae</taxon>
        <taxon>Hypocreales</taxon>
        <taxon>Stachybotryaceae</taxon>
        <taxon>Stachybotrys</taxon>
    </lineage>
</organism>
<dbReference type="SMART" id="SM00248">
    <property type="entry name" value="ANK"/>
    <property type="match status" value="11"/>
</dbReference>
<name>A0A8K0SV00_9HYPO</name>
<sequence>MAAVKAPRKTQEEWERHKPEIEHLWVQDKVPLKKLRDTMHKEYNFIATTSQYQTQFKRWGGGFYQQRNIKKDSASSEWLRVYRILRKREAEGKKSQVYKFGRPVSDSDVQHEIGRYLCNLQQHHVGPLLEPSSGSILSVATPSPVDSEEGTLALEHGWLSPALRESFWNRYLELEWPTTLPVFAFETNILPKFSMLLKVPDYHRQMLFLSTVGGSEGAPYYPQTAVHTHRRQFDLVDIEHSRTIQLLLTIMPQTSAHVHFQTAELISKGQLGKIWLLRMLMYVIANNLRRHTGGSLCTSDDELLRILEDTQISDTGLKDLRESGDAHALCLLEELFACAVRLGDVHVASRLLRTGADPDQLVNFETLAFYSVTEEILMMWDLKLRMPSYQYLMPALLVAIASGNCAMASCLVQNGAMNCVLLKRCLGLNDSLNVWHVLSPGSRFSSDPERLYEMALESCRPSYENLCIALQTGMMFGIRQLVQRILQTLRTHPRNRTHMLEPDRLLAAILLQDDALVTDLRDKGYILKSNWYRGWSPISLLLRRRFFLARDLQEDAMIWAVIQMLELGADANQESHDCPCPLLSAVQSGSVQAVELLLRYGGNPDSPMELSGHISGMRESTLLSEAIHEKQHEIATLLLDRGVSSRAEDLALAINNEWADLADRLIHHLDDLVGHNCERYCSEIWEHYDVTLFQPTPLSAAIMGKQNWAQTILERCPTLYDPQALWCAIYTGKLQHVEIILQRRPARTHAELECVHEGTALALAVVAGFWEVVQLLNLHGITPSTTSLAYTFRGEEWKPDFFVPNFQGQQPTSHLRTEFTPLHWIIKARSEEGFQYMLQNGANPDLGSLQAAIESGSYNWVDKLLELGADVNNWHGRRSCLGEAIATLDVPMVRRILAAGAKVDESEAIKARRWLHTTAFQMTAMLGNLELFELLVDVGANANEPASANNGSTSLQLASLFGHLGIVKRLLDLGADYNAPAARRYGSTALEAAAQHGRLEIVKLLLDFGVRTDGPYQRQYIRAVKFAKVEGHTAIVKILRNHRQWTNMDHELYEMEELEMEPSDKTEEESLGDEDEEGPSEDQDEEELSIDRLLHY</sequence>
<keyword evidence="2 3" id="KW-0040">ANK repeat</keyword>
<dbReference type="Gene3D" id="1.25.40.20">
    <property type="entry name" value="Ankyrin repeat-containing domain"/>
    <property type="match status" value="2"/>
</dbReference>